<comment type="similarity">
    <text evidence="5">Belongs to the DAPG/phloretin hydrolase family.</text>
</comment>
<comment type="cofactor">
    <cofactor evidence="1">
        <name>Zn(2+)</name>
        <dbReference type="ChEBI" id="CHEBI:29105"/>
    </cofactor>
</comment>
<proteinExistence type="inferred from homology"/>
<dbReference type="Proteomes" id="UP001454086">
    <property type="component" value="Unassembled WGS sequence"/>
</dbReference>
<feature type="domain" description="DAPG hydrolase PhiG" evidence="6">
    <location>
        <begin position="59"/>
        <end position="282"/>
    </location>
</feature>
<keyword evidence="3" id="KW-0378">Hydrolase</keyword>
<evidence type="ECO:0000313" key="7">
    <source>
        <dbReference type="EMBL" id="MEQ2424715.1"/>
    </source>
</evidence>
<comment type="caution">
    <text evidence="7">The sequence shown here is derived from an EMBL/GenBank/DDBJ whole genome shotgun (WGS) entry which is preliminary data.</text>
</comment>
<evidence type="ECO:0000256" key="5">
    <source>
        <dbReference type="ARBA" id="ARBA00023459"/>
    </source>
</evidence>
<evidence type="ECO:0000313" key="8">
    <source>
        <dbReference type="Proteomes" id="UP001454086"/>
    </source>
</evidence>
<protein>
    <recommendedName>
        <fullName evidence="6">DAPG hydrolase PhiG domain-containing protein</fullName>
    </recommendedName>
</protein>
<keyword evidence="8" id="KW-1185">Reference proteome</keyword>
<sequence length="292" mass="33557">MSRKGIIEVRPELDPRERELPLAKYYDLPLYELAPRERELIERGCPADPAKAILPENWLDLLQPEGYQELEYGYCHMPDGTGYIAVYTTYPRCTPKMLAWYFRWLNIPPKSQPVGPMGYDNIKYKIWNPADHVGHGFINGKDKQDGIWTVESLDLGAGEAKTYTIRHAINLREFGLTEEKEQELKAAGCFVDCAYETFHTMDAEHKQLGGMHLCLTLSRQSPLGYMEKCSREWIGYGVRDGKIVKDDTTPDYMFSDAYLKKVITHSTVEAQQLGVFLADLYEEYHELPDDAD</sequence>
<name>A0ABV1D2U2_9FIRM</name>
<gene>
    <name evidence="7" type="ORF">WMQ36_06995</name>
</gene>
<dbReference type="InterPro" id="IPR041526">
    <property type="entry name" value="DAPG_hydrolase"/>
</dbReference>
<reference evidence="7 8" key="1">
    <citation type="submission" date="2024-03" db="EMBL/GenBank/DDBJ databases">
        <title>Human intestinal bacterial collection.</title>
        <authorList>
            <person name="Pauvert C."/>
            <person name="Hitch T.C.A."/>
            <person name="Clavel T."/>
        </authorList>
    </citation>
    <scope>NUCLEOTIDE SEQUENCE [LARGE SCALE GENOMIC DNA]</scope>
    <source>
        <strain evidence="7 8">CLA-SR-H021</strain>
    </source>
</reference>
<organism evidence="7 8">
    <name type="scientific">Enterocloster hominis</name>
    <name type="common">ex Hitch et al. 2024</name>
    <dbReference type="NCBI Taxonomy" id="1917870"/>
    <lineage>
        <taxon>Bacteria</taxon>
        <taxon>Bacillati</taxon>
        <taxon>Bacillota</taxon>
        <taxon>Clostridia</taxon>
        <taxon>Lachnospirales</taxon>
        <taxon>Lachnospiraceae</taxon>
        <taxon>Enterocloster</taxon>
    </lineage>
</organism>
<evidence type="ECO:0000256" key="1">
    <source>
        <dbReference type="ARBA" id="ARBA00001947"/>
    </source>
</evidence>
<accession>A0ABV1D2U2</accession>
<dbReference type="RefSeq" id="WP_040380717.1">
    <property type="nucleotide sequence ID" value="NZ_JBBMFM010000017.1"/>
</dbReference>
<keyword evidence="2" id="KW-0479">Metal-binding</keyword>
<evidence type="ECO:0000256" key="4">
    <source>
        <dbReference type="ARBA" id="ARBA00022833"/>
    </source>
</evidence>
<evidence type="ECO:0000256" key="2">
    <source>
        <dbReference type="ARBA" id="ARBA00022723"/>
    </source>
</evidence>
<dbReference type="EMBL" id="JBBMFM010000017">
    <property type="protein sequence ID" value="MEQ2424715.1"/>
    <property type="molecule type" value="Genomic_DNA"/>
</dbReference>
<evidence type="ECO:0000256" key="3">
    <source>
        <dbReference type="ARBA" id="ARBA00022801"/>
    </source>
</evidence>
<keyword evidence="4" id="KW-0862">Zinc</keyword>
<dbReference type="Pfam" id="PF18089">
    <property type="entry name" value="DAPG_hydrolase"/>
    <property type="match status" value="1"/>
</dbReference>
<evidence type="ECO:0000259" key="6">
    <source>
        <dbReference type="Pfam" id="PF18089"/>
    </source>
</evidence>